<dbReference type="EMBL" id="JASBWS010000168">
    <property type="protein sequence ID" value="KAJ9092696.1"/>
    <property type="molecule type" value="Genomic_DNA"/>
</dbReference>
<gene>
    <name evidence="1" type="ORF">QFC20_007297</name>
</gene>
<reference evidence="1" key="1">
    <citation type="submission" date="2023-04" db="EMBL/GenBank/DDBJ databases">
        <title>Draft Genome sequencing of Naganishia species isolated from polar environments using Oxford Nanopore Technology.</title>
        <authorList>
            <person name="Leo P."/>
            <person name="Venkateswaran K."/>
        </authorList>
    </citation>
    <scope>NUCLEOTIDE SEQUENCE</scope>
    <source>
        <strain evidence="1">MNA-CCFEE 5262</strain>
    </source>
</reference>
<evidence type="ECO:0000313" key="1">
    <source>
        <dbReference type="EMBL" id="KAJ9092696.1"/>
    </source>
</evidence>
<keyword evidence="2" id="KW-1185">Reference proteome</keyword>
<comment type="caution">
    <text evidence="1">The sequence shown here is derived from an EMBL/GenBank/DDBJ whole genome shotgun (WGS) entry which is preliminary data.</text>
</comment>
<name>A0ACC2V204_9TREE</name>
<proteinExistence type="predicted"/>
<evidence type="ECO:0000313" key="2">
    <source>
        <dbReference type="Proteomes" id="UP001230649"/>
    </source>
</evidence>
<accession>A0ACC2V204</accession>
<organism evidence="1 2">
    <name type="scientific">Naganishia adeliensis</name>
    <dbReference type="NCBI Taxonomy" id="92952"/>
    <lineage>
        <taxon>Eukaryota</taxon>
        <taxon>Fungi</taxon>
        <taxon>Dikarya</taxon>
        <taxon>Basidiomycota</taxon>
        <taxon>Agaricomycotina</taxon>
        <taxon>Tremellomycetes</taxon>
        <taxon>Filobasidiales</taxon>
        <taxon>Filobasidiaceae</taxon>
        <taxon>Naganishia</taxon>
    </lineage>
</organism>
<sequence>MNTSHMADTLGCLDPLVRGHLMIEIKRIIEKGPGKKATPEMQASSFDRQWFDSQATILKDQLDLLPAAFLNGQDFLKVVQEAYAQINESNPCLPPETFHAELKGSYNGDQLLKFPTPGMSNLFDTFGPPIYPDIAPSNHNPGPYYTQRPVQQYDPSTDVYAPNLLESSTYSGPQSYEIEPQLPIQETMYDVAGPAAGTTALPEVFTSTLSGEIPWFGPETFTDVSTMDAAPFWPSTGVVANVGYQQSSYASKVLLINKSDRPLLLT</sequence>
<protein>
    <submittedName>
        <fullName evidence="1">Uncharacterized protein</fullName>
    </submittedName>
</protein>
<dbReference type="Proteomes" id="UP001230649">
    <property type="component" value="Unassembled WGS sequence"/>
</dbReference>